<feature type="transmembrane region" description="Helical" evidence="1">
    <location>
        <begin position="164"/>
        <end position="182"/>
    </location>
</feature>
<dbReference type="EMBL" id="CAJOBP010001857">
    <property type="protein sequence ID" value="CAF4317133.1"/>
    <property type="molecule type" value="Genomic_DNA"/>
</dbReference>
<evidence type="ECO:0000313" key="7">
    <source>
        <dbReference type="EMBL" id="CAF4317133.1"/>
    </source>
</evidence>
<feature type="transmembrane region" description="Helical" evidence="1">
    <location>
        <begin position="121"/>
        <end position="144"/>
    </location>
</feature>
<dbReference type="EMBL" id="CAJNYT010005371">
    <property type="protein sequence ID" value="CAF3732934.1"/>
    <property type="molecule type" value="Genomic_DNA"/>
</dbReference>
<evidence type="ECO:0000313" key="3">
    <source>
        <dbReference type="EMBL" id="CAF3199136.1"/>
    </source>
</evidence>
<dbReference type="Proteomes" id="UP000663851">
    <property type="component" value="Unassembled WGS sequence"/>
</dbReference>
<dbReference type="Proteomes" id="UP000663838">
    <property type="component" value="Unassembled WGS sequence"/>
</dbReference>
<evidence type="ECO:0000313" key="2">
    <source>
        <dbReference type="EMBL" id="CAF3024060.1"/>
    </source>
</evidence>
<feature type="transmembrane region" description="Helical" evidence="1">
    <location>
        <begin position="51"/>
        <end position="72"/>
    </location>
</feature>
<comment type="caution">
    <text evidence="3">The sequence shown here is derived from an EMBL/GenBank/DDBJ whole genome shotgun (WGS) entry which is preliminary data.</text>
</comment>
<dbReference type="EMBL" id="CAJOBS010000237">
    <property type="protein sequence ID" value="CAF4531575.1"/>
    <property type="molecule type" value="Genomic_DNA"/>
</dbReference>
<dbReference type="EMBL" id="CAJNYD010000056">
    <property type="protein sequence ID" value="CAF3199136.1"/>
    <property type="molecule type" value="Genomic_DNA"/>
</dbReference>
<dbReference type="Proteomes" id="UP000663872">
    <property type="component" value="Unassembled WGS sequence"/>
</dbReference>
<dbReference type="EMBL" id="CAJNYU010000114">
    <property type="protein sequence ID" value="CAF3329638.1"/>
    <property type="molecule type" value="Genomic_DNA"/>
</dbReference>
<dbReference type="Proteomes" id="UP000663865">
    <property type="component" value="Unassembled WGS sequence"/>
</dbReference>
<dbReference type="Proteomes" id="UP000663873">
    <property type="component" value="Unassembled WGS sequence"/>
</dbReference>
<dbReference type="OrthoDB" id="10000317at2759"/>
<sequence>MACINSSLSSMIFVTDFPSYGLIGSASIGLIVFLAYMIAFIRNHHSSSLNAYIYFSQLSLFLLLLSPITFLFRPSASTNIVCPTQTLALQILPFCLLLGYNVHFAYEWLMKLANPIRKSCLVAISSFLIFFLAILIQTAILLVWFYYNSYQENSEPCSDECHRPLFLCSLSFNFTLLFLYSFQSSIRYHMKNRQSDFIYLLSSLLALGVTIIWICLYLFIPLKLSYTFYMNTNYILAYGTIFFVYAFIGPFLYEQLFYHSRTTNINTKDHLNNINKMTFKCLSLTKEQQRAFMAAYVKRNLTVSCENLTTKIDSSLQRTNQTRHSTLSVESLCPTLISTVSYESPRPTLLNITKNDASNCVTIPNGYLVLSNSPKMS</sequence>
<dbReference type="Proteomes" id="UP000663825">
    <property type="component" value="Unassembled WGS sequence"/>
</dbReference>
<evidence type="ECO:0000256" key="1">
    <source>
        <dbReference type="SAM" id="Phobius"/>
    </source>
</evidence>
<dbReference type="EMBL" id="CAJOBO010001841">
    <property type="protein sequence ID" value="CAF4413196.1"/>
    <property type="molecule type" value="Genomic_DNA"/>
</dbReference>
<protein>
    <submittedName>
        <fullName evidence="3">Uncharacterized protein</fullName>
    </submittedName>
</protein>
<dbReference type="Proteomes" id="UP000663862">
    <property type="component" value="Unassembled WGS sequence"/>
</dbReference>
<dbReference type="EMBL" id="CAJNXB010000119">
    <property type="protein sequence ID" value="CAF3024060.1"/>
    <property type="molecule type" value="Genomic_DNA"/>
</dbReference>
<dbReference type="EMBL" id="CAJNYV010000035">
    <property type="protein sequence ID" value="CAF3328607.1"/>
    <property type="molecule type" value="Genomic_DNA"/>
</dbReference>
<keyword evidence="1" id="KW-1133">Transmembrane helix</keyword>
<evidence type="ECO:0000313" key="5">
    <source>
        <dbReference type="EMBL" id="CAF3329638.1"/>
    </source>
</evidence>
<evidence type="ECO:0000313" key="4">
    <source>
        <dbReference type="EMBL" id="CAF3328607.1"/>
    </source>
</evidence>
<evidence type="ECO:0000313" key="13">
    <source>
        <dbReference type="Proteomes" id="UP000663873"/>
    </source>
</evidence>
<dbReference type="EMBL" id="CAJOBR010006644">
    <property type="protein sequence ID" value="CAF4848283.1"/>
    <property type="molecule type" value="Genomic_DNA"/>
</dbReference>
<keyword evidence="1" id="KW-0812">Transmembrane</keyword>
<gene>
    <name evidence="5" type="ORF">FME351_LOCUS2348</name>
    <name evidence="6" type="ORF">GRG538_LOCUS30377</name>
    <name evidence="8" type="ORF">HFQ381_LOCUS20988</name>
    <name evidence="4" type="ORF">KIK155_LOCUS1332</name>
    <name evidence="3" type="ORF">LUA448_LOCUS2097</name>
    <name evidence="11" type="ORF">QYT958_LOCUS26971</name>
    <name evidence="2" type="ORF">TIS948_LOCUS2603</name>
    <name evidence="10" type="ORF">TOA249_LOCUS5764</name>
    <name evidence="9" type="ORF">TSG867_LOCUS16789</name>
    <name evidence="7" type="ORF">UJA718_LOCUS13625</name>
</gene>
<evidence type="ECO:0000313" key="12">
    <source>
        <dbReference type="Proteomes" id="UP000663833"/>
    </source>
</evidence>
<evidence type="ECO:0000313" key="6">
    <source>
        <dbReference type="EMBL" id="CAF3732934.1"/>
    </source>
</evidence>
<feature type="transmembrane region" description="Helical" evidence="1">
    <location>
        <begin position="232"/>
        <end position="253"/>
    </location>
</feature>
<evidence type="ECO:0000313" key="9">
    <source>
        <dbReference type="EMBL" id="CAF4448433.1"/>
    </source>
</evidence>
<dbReference type="Proteomes" id="UP000663848">
    <property type="component" value="Unassembled WGS sequence"/>
</dbReference>
<evidence type="ECO:0000313" key="8">
    <source>
        <dbReference type="EMBL" id="CAF4413196.1"/>
    </source>
</evidence>
<reference evidence="3" key="1">
    <citation type="submission" date="2021-02" db="EMBL/GenBank/DDBJ databases">
        <authorList>
            <person name="Nowell W R."/>
        </authorList>
    </citation>
    <scope>NUCLEOTIDE SEQUENCE</scope>
</reference>
<dbReference type="AlphaFoldDB" id="A0A817QDF4"/>
<dbReference type="Proteomes" id="UP000663833">
    <property type="component" value="Unassembled WGS sequence"/>
</dbReference>
<name>A0A817QDF4_9BILA</name>
<feature type="transmembrane region" description="Helical" evidence="1">
    <location>
        <begin position="87"/>
        <end position="109"/>
    </location>
</feature>
<accession>A0A817QDF4</accession>
<dbReference type="Proteomes" id="UP000663869">
    <property type="component" value="Unassembled WGS sequence"/>
</dbReference>
<evidence type="ECO:0000313" key="10">
    <source>
        <dbReference type="EMBL" id="CAF4531575.1"/>
    </source>
</evidence>
<feature type="transmembrane region" description="Helical" evidence="1">
    <location>
        <begin position="197"/>
        <end position="220"/>
    </location>
</feature>
<organism evidence="3 12">
    <name type="scientific">Rotaria socialis</name>
    <dbReference type="NCBI Taxonomy" id="392032"/>
    <lineage>
        <taxon>Eukaryota</taxon>
        <taxon>Metazoa</taxon>
        <taxon>Spiralia</taxon>
        <taxon>Gnathifera</taxon>
        <taxon>Rotifera</taxon>
        <taxon>Eurotatoria</taxon>
        <taxon>Bdelloidea</taxon>
        <taxon>Philodinida</taxon>
        <taxon>Philodinidae</taxon>
        <taxon>Rotaria</taxon>
    </lineage>
</organism>
<evidence type="ECO:0000313" key="11">
    <source>
        <dbReference type="EMBL" id="CAF4848283.1"/>
    </source>
</evidence>
<keyword evidence="13" id="KW-1185">Reference proteome</keyword>
<proteinExistence type="predicted"/>
<feature type="transmembrane region" description="Helical" evidence="1">
    <location>
        <begin position="20"/>
        <end position="39"/>
    </location>
</feature>
<dbReference type="EMBL" id="CAJOBQ010001042">
    <property type="protein sequence ID" value="CAF4448433.1"/>
    <property type="molecule type" value="Genomic_DNA"/>
</dbReference>
<keyword evidence="1" id="KW-0472">Membrane</keyword>